<dbReference type="InterPro" id="IPR052452">
    <property type="entry name" value="Ankyrin-MYND_dom_contain_2"/>
</dbReference>
<dbReference type="FunFam" id="1.25.40.20:FF:000182">
    <property type="entry name" value="Ankyrin repeat and MYND domain containing 2a"/>
    <property type="match status" value="1"/>
</dbReference>
<evidence type="ECO:0000256" key="3">
    <source>
        <dbReference type="ARBA" id="ARBA00022737"/>
    </source>
</evidence>
<evidence type="ECO:0000256" key="6">
    <source>
        <dbReference type="ARBA" id="ARBA00023043"/>
    </source>
</evidence>
<dbReference type="InterPro" id="IPR002110">
    <property type="entry name" value="Ankyrin_rpt"/>
</dbReference>
<dbReference type="PROSITE" id="PS50865">
    <property type="entry name" value="ZF_MYND_2"/>
    <property type="match status" value="1"/>
</dbReference>
<dbReference type="Gene3D" id="6.10.140.2220">
    <property type="match status" value="1"/>
</dbReference>
<dbReference type="SMART" id="SM00248">
    <property type="entry name" value="ANK"/>
    <property type="match status" value="2"/>
</dbReference>
<feature type="region of interest" description="Disordered" evidence="11">
    <location>
        <begin position="393"/>
        <end position="454"/>
    </location>
</feature>
<dbReference type="PROSITE" id="PS01360">
    <property type="entry name" value="ZF_MYND_1"/>
    <property type="match status" value="1"/>
</dbReference>
<sequence length="454" mass="50187">MPPASHWRGNNSMNDITNMAPKKGDLNDDEKDLIAQVNAGDISQVKTLLSKNNVRVDCLDENGMTPLQHAAYKAQTEICQFLLKSGADVNSNQHEHGYTALMFAALSGNLEVTRVMLEAGARTSAVNTVGRTASQMAAFVGQHAVVSLINNFFSRDDLDSYTKPQGVEKEPKLPPSLADCVHKLILMSNLNPVKIILHLQENPESHDELVTVARLLDTLCTKFMKQSETNEVMAMKVHYQGCVLREAHKWLVEKNDTLLNLTKYFLKGREKDGFPVAQEKFLRLSIRNFPYHESELLQQIVHNVAPVTVGDDPTALSILVSAINGHQSAAAENQCFTCGDLQAEKKCSACKKVKYCAQACQKLHWFTHKKICATLKEEFLKEQELAEKMKQQSLEEKEVNGGVNTEQPTSTTGDGDPGTEISNGAAHSGNEPQDEEDINIEIVEADGNLEVTET</sequence>
<dbReference type="SUPFAM" id="SSF144232">
    <property type="entry name" value="HIT/MYND zinc finger-like"/>
    <property type="match status" value="1"/>
</dbReference>
<evidence type="ECO:0000313" key="13">
    <source>
        <dbReference type="EMBL" id="CAH1241192.1"/>
    </source>
</evidence>
<keyword evidence="6 9" id="KW-0040">ANK repeat</keyword>
<evidence type="ECO:0000259" key="12">
    <source>
        <dbReference type="PROSITE" id="PS50865"/>
    </source>
</evidence>
<dbReference type="SUPFAM" id="SSF48403">
    <property type="entry name" value="Ankyrin repeat"/>
    <property type="match status" value="1"/>
</dbReference>
<evidence type="ECO:0000256" key="11">
    <source>
        <dbReference type="SAM" id="MobiDB-lite"/>
    </source>
</evidence>
<keyword evidence="3" id="KW-0677">Repeat</keyword>
<keyword evidence="14" id="KW-1185">Reference proteome</keyword>
<keyword evidence="5" id="KW-0862">Zinc</keyword>
<evidence type="ECO:0000256" key="5">
    <source>
        <dbReference type="ARBA" id="ARBA00022833"/>
    </source>
</evidence>
<dbReference type="OrthoDB" id="10257049at2759"/>
<feature type="region of interest" description="Disordered" evidence="11">
    <location>
        <begin position="1"/>
        <end position="23"/>
    </location>
</feature>
<evidence type="ECO:0000256" key="7">
    <source>
        <dbReference type="ARBA" id="ARBA00023069"/>
    </source>
</evidence>
<dbReference type="PANTHER" id="PTHR24150:SF8">
    <property type="entry name" value="ANKYRIN REPEAT AND MYND DOMAIN-CONTAINING PROTEIN 2"/>
    <property type="match status" value="1"/>
</dbReference>
<gene>
    <name evidence="13" type="primary">ANKMY2</name>
    <name evidence="13" type="ORF">BLAG_LOCUS4938</name>
</gene>
<dbReference type="GO" id="GO:0008270">
    <property type="term" value="F:zinc ion binding"/>
    <property type="evidence" value="ECO:0007669"/>
    <property type="project" value="UniProtKB-KW"/>
</dbReference>
<organism evidence="13 14">
    <name type="scientific">Branchiostoma lanceolatum</name>
    <name type="common">Common lancelet</name>
    <name type="synonym">Amphioxus lanceolatum</name>
    <dbReference type="NCBI Taxonomy" id="7740"/>
    <lineage>
        <taxon>Eukaryota</taxon>
        <taxon>Metazoa</taxon>
        <taxon>Chordata</taxon>
        <taxon>Cephalochordata</taxon>
        <taxon>Leptocardii</taxon>
        <taxon>Amphioxiformes</taxon>
        <taxon>Branchiostomatidae</taxon>
        <taxon>Branchiostoma</taxon>
    </lineage>
</organism>
<dbReference type="Pfam" id="PF01753">
    <property type="entry name" value="zf-MYND"/>
    <property type="match status" value="1"/>
</dbReference>
<reference evidence="13" key="1">
    <citation type="submission" date="2022-01" db="EMBL/GenBank/DDBJ databases">
        <authorList>
            <person name="Braso-Vives M."/>
        </authorList>
    </citation>
    <scope>NUCLEOTIDE SEQUENCE</scope>
</reference>
<dbReference type="Pfam" id="PF12796">
    <property type="entry name" value="Ank_2"/>
    <property type="match status" value="1"/>
</dbReference>
<keyword evidence="2" id="KW-0479">Metal-binding</keyword>
<evidence type="ECO:0000256" key="10">
    <source>
        <dbReference type="PROSITE-ProRule" id="PRU00134"/>
    </source>
</evidence>
<dbReference type="GO" id="GO:0005929">
    <property type="term" value="C:cilium"/>
    <property type="evidence" value="ECO:0007669"/>
    <property type="project" value="UniProtKB-SubCell"/>
</dbReference>
<dbReference type="PROSITE" id="PS50088">
    <property type="entry name" value="ANK_REPEAT"/>
    <property type="match status" value="2"/>
</dbReference>
<dbReference type="InterPro" id="IPR036770">
    <property type="entry name" value="Ankyrin_rpt-contain_sf"/>
</dbReference>
<proteinExistence type="predicted"/>
<name>A0A8J9YT10_BRALA</name>
<dbReference type="PANTHER" id="PTHR24150">
    <property type="entry name" value="ANKYRIN REPEAT AND MYND DOMAIN-CONTAINING PROTEIN 2"/>
    <property type="match status" value="1"/>
</dbReference>
<dbReference type="AlphaFoldDB" id="A0A8J9YT10"/>
<evidence type="ECO:0000256" key="9">
    <source>
        <dbReference type="PROSITE-ProRule" id="PRU00023"/>
    </source>
</evidence>
<dbReference type="Proteomes" id="UP000838412">
    <property type="component" value="Chromosome 12"/>
</dbReference>
<keyword evidence="4 10" id="KW-0863">Zinc-finger</keyword>
<keyword evidence="7" id="KW-0969">Cilium</keyword>
<feature type="repeat" description="ANK" evidence="9">
    <location>
        <begin position="96"/>
        <end position="128"/>
    </location>
</feature>
<evidence type="ECO:0000256" key="1">
    <source>
        <dbReference type="ARBA" id="ARBA00004138"/>
    </source>
</evidence>
<dbReference type="PROSITE" id="PS50297">
    <property type="entry name" value="ANK_REP_REGION"/>
    <property type="match status" value="2"/>
</dbReference>
<protein>
    <submittedName>
        <fullName evidence="13">ANKMY2 protein</fullName>
    </submittedName>
</protein>
<dbReference type="Gene3D" id="1.25.40.20">
    <property type="entry name" value="Ankyrin repeat-containing domain"/>
    <property type="match status" value="1"/>
</dbReference>
<evidence type="ECO:0000256" key="8">
    <source>
        <dbReference type="ARBA" id="ARBA00023273"/>
    </source>
</evidence>
<feature type="compositionally biased region" description="Polar residues" evidence="11">
    <location>
        <begin position="8"/>
        <end position="17"/>
    </location>
</feature>
<dbReference type="InterPro" id="IPR002893">
    <property type="entry name" value="Znf_MYND"/>
</dbReference>
<keyword evidence="8" id="KW-0966">Cell projection</keyword>
<accession>A0A8J9YT10</accession>
<evidence type="ECO:0000256" key="4">
    <source>
        <dbReference type="ARBA" id="ARBA00022771"/>
    </source>
</evidence>
<feature type="domain" description="MYND-type" evidence="12">
    <location>
        <begin position="335"/>
        <end position="372"/>
    </location>
</feature>
<feature type="repeat" description="ANK" evidence="9">
    <location>
        <begin position="62"/>
        <end position="94"/>
    </location>
</feature>
<evidence type="ECO:0000256" key="2">
    <source>
        <dbReference type="ARBA" id="ARBA00022723"/>
    </source>
</evidence>
<dbReference type="EMBL" id="OV696697">
    <property type="protein sequence ID" value="CAH1241192.1"/>
    <property type="molecule type" value="Genomic_DNA"/>
</dbReference>
<evidence type="ECO:0000313" key="14">
    <source>
        <dbReference type="Proteomes" id="UP000838412"/>
    </source>
</evidence>
<comment type="subcellular location">
    <subcellularLocation>
        <location evidence="1">Cell projection</location>
        <location evidence="1">Cilium</location>
    </subcellularLocation>
</comment>